<gene>
    <name evidence="1" type="ORF">CK203_052986</name>
</gene>
<dbReference type="AlphaFoldDB" id="A0A438GMK0"/>
<sequence length="63" mass="6576">MANAHRRRNDVDKIKINGVWLSEENEIKEGCFGGAVQGRGGVGALLGSSGDKAPGPDGFSMAF</sequence>
<evidence type="ECO:0000313" key="2">
    <source>
        <dbReference type="Proteomes" id="UP000288805"/>
    </source>
</evidence>
<accession>A0A438GMK0</accession>
<name>A0A438GMK0_VITVI</name>
<dbReference type="EMBL" id="QGNW01000392">
    <property type="protein sequence ID" value="RVW73404.1"/>
    <property type="molecule type" value="Genomic_DNA"/>
</dbReference>
<evidence type="ECO:0000313" key="1">
    <source>
        <dbReference type="EMBL" id="RVW73404.1"/>
    </source>
</evidence>
<organism evidence="1 2">
    <name type="scientific">Vitis vinifera</name>
    <name type="common">Grape</name>
    <dbReference type="NCBI Taxonomy" id="29760"/>
    <lineage>
        <taxon>Eukaryota</taxon>
        <taxon>Viridiplantae</taxon>
        <taxon>Streptophyta</taxon>
        <taxon>Embryophyta</taxon>
        <taxon>Tracheophyta</taxon>
        <taxon>Spermatophyta</taxon>
        <taxon>Magnoliopsida</taxon>
        <taxon>eudicotyledons</taxon>
        <taxon>Gunneridae</taxon>
        <taxon>Pentapetalae</taxon>
        <taxon>rosids</taxon>
        <taxon>Vitales</taxon>
        <taxon>Vitaceae</taxon>
        <taxon>Viteae</taxon>
        <taxon>Vitis</taxon>
    </lineage>
</organism>
<proteinExistence type="predicted"/>
<dbReference type="Proteomes" id="UP000288805">
    <property type="component" value="Unassembled WGS sequence"/>
</dbReference>
<protein>
    <submittedName>
        <fullName evidence="1">Uncharacterized protein</fullName>
    </submittedName>
</protein>
<comment type="caution">
    <text evidence="1">The sequence shown here is derived from an EMBL/GenBank/DDBJ whole genome shotgun (WGS) entry which is preliminary data.</text>
</comment>
<reference evidence="1 2" key="1">
    <citation type="journal article" date="2018" name="PLoS Genet.">
        <title>Population sequencing reveals clonal diversity and ancestral inbreeding in the grapevine cultivar Chardonnay.</title>
        <authorList>
            <person name="Roach M.J."/>
            <person name="Johnson D.L."/>
            <person name="Bohlmann J."/>
            <person name="van Vuuren H.J."/>
            <person name="Jones S.J."/>
            <person name="Pretorius I.S."/>
            <person name="Schmidt S.A."/>
            <person name="Borneman A.R."/>
        </authorList>
    </citation>
    <scope>NUCLEOTIDE SEQUENCE [LARGE SCALE GENOMIC DNA]</scope>
    <source>
        <strain evidence="2">cv. Chardonnay</strain>
        <tissue evidence="1">Leaf</tissue>
    </source>
</reference>